<proteinExistence type="predicted"/>
<evidence type="ECO:0000313" key="2">
    <source>
        <dbReference type="EMBL" id="KDO55990.1"/>
    </source>
</evidence>
<name>A0A067EQ26_CITSI</name>
<sequence length="60" mass="6505">MISSICFSFTIAERESYGEDIADTETERSTGHSDEDKYDDSFINDADLDIIPPSPVSGGG</sequence>
<reference evidence="2 3" key="1">
    <citation type="submission" date="2014-04" db="EMBL/GenBank/DDBJ databases">
        <authorList>
            <consortium name="International Citrus Genome Consortium"/>
            <person name="Gmitter F."/>
            <person name="Chen C."/>
            <person name="Farmerie W."/>
            <person name="Harkins T."/>
            <person name="Desany B."/>
            <person name="Mohiuddin M."/>
            <person name="Kodira C."/>
            <person name="Borodovsky M."/>
            <person name="Lomsadze A."/>
            <person name="Burns P."/>
            <person name="Jenkins J."/>
            <person name="Prochnik S."/>
            <person name="Shu S."/>
            <person name="Chapman J."/>
            <person name="Pitluck S."/>
            <person name="Schmutz J."/>
            <person name="Rokhsar D."/>
        </authorList>
    </citation>
    <scope>NUCLEOTIDE SEQUENCE</scope>
</reference>
<protein>
    <submittedName>
        <fullName evidence="2">Uncharacterized protein</fullName>
    </submittedName>
</protein>
<dbReference type="AlphaFoldDB" id="A0A067EQ26"/>
<gene>
    <name evidence="2" type="ORF">CISIN_1g0083482mg</name>
</gene>
<keyword evidence="3" id="KW-1185">Reference proteome</keyword>
<dbReference type="EMBL" id="KK784977">
    <property type="protein sequence ID" value="KDO55992.1"/>
    <property type="molecule type" value="Genomic_DNA"/>
</dbReference>
<feature type="region of interest" description="Disordered" evidence="1">
    <location>
        <begin position="16"/>
        <end position="60"/>
    </location>
</feature>
<dbReference type="Proteomes" id="UP000027120">
    <property type="component" value="Unassembled WGS sequence"/>
</dbReference>
<dbReference type="EMBL" id="KK784977">
    <property type="protein sequence ID" value="KDO55991.1"/>
    <property type="molecule type" value="Genomic_DNA"/>
</dbReference>
<dbReference type="EMBL" id="KK784977">
    <property type="protein sequence ID" value="KDO55990.1"/>
    <property type="molecule type" value="Genomic_DNA"/>
</dbReference>
<accession>A0A067EQ26</accession>
<organism evidence="2 3">
    <name type="scientific">Citrus sinensis</name>
    <name type="common">Sweet orange</name>
    <name type="synonym">Citrus aurantium var. sinensis</name>
    <dbReference type="NCBI Taxonomy" id="2711"/>
    <lineage>
        <taxon>Eukaryota</taxon>
        <taxon>Viridiplantae</taxon>
        <taxon>Streptophyta</taxon>
        <taxon>Embryophyta</taxon>
        <taxon>Tracheophyta</taxon>
        <taxon>Spermatophyta</taxon>
        <taxon>Magnoliopsida</taxon>
        <taxon>eudicotyledons</taxon>
        <taxon>Gunneridae</taxon>
        <taxon>Pentapetalae</taxon>
        <taxon>rosids</taxon>
        <taxon>malvids</taxon>
        <taxon>Sapindales</taxon>
        <taxon>Rutaceae</taxon>
        <taxon>Aurantioideae</taxon>
        <taxon>Citrus</taxon>
    </lineage>
</organism>
<feature type="compositionally biased region" description="Basic and acidic residues" evidence="1">
    <location>
        <begin position="25"/>
        <end position="35"/>
    </location>
</feature>
<evidence type="ECO:0000313" key="3">
    <source>
        <dbReference type="Proteomes" id="UP000027120"/>
    </source>
</evidence>
<feature type="non-terminal residue" evidence="2">
    <location>
        <position position="60"/>
    </location>
</feature>
<evidence type="ECO:0000256" key="1">
    <source>
        <dbReference type="SAM" id="MobiDB-lite"/>
    </source>
</evidence>